<protein>
    <recommendedName>
        <fullName evidence="4">Alpha/beta hydrolase</fullName>
    </recommendedName>
</protein>
<proteinExistence type="predicted"/>
<dbReference type="AlphaFoldDB" id="A0A2I9CV26"/>
<dbReference type="InterPro" id="IPR029058">
    <property type="entry name" value="AB_hydrolase_fold"/>
</dbReference>
<dbReference type="SUPFAM" id="SSF53474">
    <property type="entry name" value="alpha/beta-Hydrolases"/>
    <property type="match status" value="1"/>
</dbReference>
<evidence type="ECO:0008006" key="4">
    <source>
        <dbReference type="Google" id="ProtNLM"/>
    </source>
</evidence>
<keyword evidence="1" id="KW-0732">Signal</keyword>
<reference evidence="3" key="1">
    <citation type="submission" date="2018-01" db="EMBL/GenBank/DDBJ databases">
        <title>Draft Genome Sequence of the Radioresistant Bacterium Deinococcus aerius TR0125, Isolated from the Higher Atmosphere above Japan.</title>
        <authorList>
            <person name="Satoh K."/>
            <person name="Arai H."/>
            <person name="Sanzen T."/>
            <person name="Kawaguchi Y."/>
            <person name="Hayashi H."/>
            <person name="Yokobori S."/>
            <person name="Yamagishi A."/>
            <person name="Oono Y."/>
            <person name="Narumi I."/>
        </authorList>
    </citation>
    <scope>NUCLEOTIDE SEQUENCE [LARGE SCALE GENOMIC DNA]</scope>
    <source>
        <strain evidence="3">TR0125</strain>
    </source>
</reference>
<dbReference type="Gene3D" id="3.40.50.1820">
    <property type="entry name" value="alpha/beta hydrolase"/>
    <property type="match status" value="1"/>
</dbReference>
<feature type="chain" id="PRO_5014392384" description="Alpha/beta hydrolase" evidence="1">
    <location>
        <begin position="29"/>
        <end position="294"/>
    </location>
</feature>
<accession>A0A2I9CV26</accession>
<dbReference type="EMBL" id="BFAG01000006">
    <property type="protein sequence ID" value="GBF05754.1"/>
    <property type="molecule type" value="Genomic_DNA"/>
</dbReference>
<sequence length="294" mass="31061">MGAAGFGSLAAMKRVALPLLVLSSVTLAAAPPTPRLGGPDVPQPVAGIARALRFPHPLGDAFLLRPARCSPACPLVVVSHSRGMTAGESLTRPHLRSLFTRLTGAGYAVLVSNDAGATTWGAPQALTYNADMRHRAIRTFAFNGRTYNFGYSMGGLPALLAAYMPVYPVSGVVLLDAQVSLLDVWRGVNPKFREDIRVAHGLGTRAALPANRDPVTFAGSAVTRVPLLVAGSPEDQAVPFGRNGEAIFRRAASPESRLLRLPGPHLGGSHFGDKFVNPMLTFLNRLERQAGGKS</sequence>
<organism evidence="2 3">
    <name type="scientific">Deinococcus aerius</name>
    <dbReference type="NCBI Taxonomy" id="200253"/>
    <lineage>
        <taxon>Bacteria</taxon>
        <taxon>Thermotogati</taxon>
        <taxon>Deinococcota</taxon>
        <taxon>Deinococci</taxon>
        <taxon>Deinococcales</taxon>
        <taxon>Deinococcaceae</taxon>
        <taxon>Deinococcus</taxon>
    </lineage>
</organism>
<feature type="signal peptide" evidence="1">
    <location>
        <begin position="1"/>
        <end position="28"/>
    </location>
</feature>
<comment type="caution">
    <text evidence="2">The sequence shown here is derived from an EMBL/GenBank/DDBJ whole genome shotgun (WGS) entry which is preliminary data.</text>
</comment>
<evidence type="ECO:0000313" key="3">
    <source>
        <dbReference type="Proteomes" id="UP000236569"/>
    </source>
</evidence>
<dbReference type="Proteomes" id="UP000236569">
    <property type="component" value="Unassembled WGS sequence"/>
</dbReference>
<evidence type="ECO:0000313" key="2">
    <source>
        <dbReference type="EMBL" id="GBF05754.1"/>
    </source>
</evidence>
<keyword evidence="3" id="KW-1185">Reference proteome</keyword>
<evidence type="ECO:0000256" key="1">
    <source>
        <dbReference type="SAM" id="SignalP"/>
    </source>
</evidence>
<gene>
    <name evidence="2" type="ORF">DAERI_060014</name>
</gene>
<name>A0A2I9CV26_9DEIO</name>